<sequence length="110" mass="12900">YWYLWDAFADWNTGNDHAAIDHLLEAGFTFFTAIGKLVSKDTNYDPPYLNPYLWENCTNGVTWKAIVEAWIKNDFEGRVPTIAVIDRMRQILWDEPFSVQWAARPETKIE</sequence>
<name>X1U2Z6_9ZZZZ</name>
<proteinExistence type="predicted"/>
<evidence type="ECO:0000313" key="1">
    <source>
        <dbReference type="EMBL" id="GAJ11889.1"/>
    </source>
</evidence>
<comment type="caution">
    <text evidence="1">The sequence shown here is derived from an EMBL/GenBank/DDBJ whole genome shotgun (WGS) entry which is preliminary data.</text>
</comment>
<organism evidence="1">
    <name type="scientific">marine sediment metagenome</name>
    <dbReference type="NCBI Taxonomy" id="412755"/>
    <lineage>
        <taxon>unclassified sequences</taxon>
        <taxon>metagenomes</taxon>
        <taxon>ecological metagenomes</taxon>
    </lineage>
</organism>
<reference evidence="1" key="1">
    <citation type="journal article" date="2014" name="Front. Microbiol.">
        <title>High frequency of phylogenetically diverse reductive dehalogenase-homologous genes in deep subseafloor sedimentary metagenomes.</title>
        <authorList>
            <person name="Kawai M."/>
            <person name="Futagami T."/>
            <person name="Toyoda A."/>
            <person name="Takaki Y."/>
            <person name="Nishi S."/>
            <person name="Hori S."/>
            <person name="Arai W."/>
            <person name="Tsubouchi T."/>
            <person name="Morono Y."/>
            <person name="Uchiyama I."/>
            <person name="Ito T."/>
            <person name="Fujiyama A."/>
            <person name="Inagaki F."/>
            <person name="Takami H."/>
        </authorList>
    </citation>
    <scope>NUCLEOTIDE SEQUENCE</scope>
    <source>
        <strain evidence="1">Expedition CK06-06</strain>
    </source>
</reference>
<dbReference type="AlphaFoldDB" id="X1U2Z6"/>
<protein>
    <submittedName>
        <fullName evidence="1">Uncharacterized protein</fullName>
    </submittedName>
</protein>
<feature type="non-terminal residue" evidence="1">
    <location>
        <position position="1"/>
    </location>
</feature>
<accession>X1U2Z6</accession>
<gene>
    <name evidence="1" type="ORF">S12H4_49404</name>
</gene>
<dbReference type="EMBL" id="BARW01030989">
    <property type="protein sequence ID" value="GAJ11889.1"/>
    <property type="molecule type" value="Genomic_DNA"/>
</dbReference>